<dbReference type="PANTHER" id="PTHR37423:SF2">
    <property type="entry name" value="MEMBRANE-BOUND LYTIC MUREIN TRANSGLYCOSYLASE C"/>
    <property type="match status" value="1"/>
</dbReference>
<feature type="region of interest" description="Disordered" evidence="2">
    <location>
        <begin position="17"/>
        <end position="49"/>
    </location>
</feature>
<dbReference type="PATRIC" id="fig|1279009.4.peg.1651"/>
<evidence type="ECO:0000256" key="1">
    <source>
        <dbReference type="ARBA" id="ARBA00007734"/>
    </source>
</evidence>
<keyword evidence="4" id="KW-0456">Lyase</keyword>
<dbReference type="OrthoDB" id="9815002at2"/>
<accession>M7NND4</accession>
<dbReference type="SUPFAM" id="SSF53955">
    <property type="entry name" value="Lysozyme-like"/>
    <property type="match status" value="1"/>
</dbReference>
<sequence length="320" mass="36762">MRYFLLTGLLIFSGCTTKDTTPPREERGAEVLSSISSSTEGSSASHPQYVTLPPIPSSVTFAGEEVPLHREDVREALENELIVNTFRHSRTLYTIKTIERWRPLIEQTLQENGVPQDFIYLAVAESEFDNNAVSFTGAMGMWQFMEATAKDYGLQIDKDVDMRRDPKLATEAASRYLKWAHGLLNNWTLVAASYNRGVSGMQNALKDQQADSFWDLHLNPETARYVYRIIAFKLILENPERYGYFLPAEEQYKPYRFITQPVEQDIDNLVAFARQHNTTYKELRQLNPWFNNTSNYKLSVPKKGRYEIRLPDRGEGGLGR</sequence>
<dbReference type="Gene3D" id="1.10.530.10">
    <property type="match status" value="1"/>
</dbReference>
<dbReference type="GO" id="GO:0016829">
    <property type="term" value="F:lyase activity"/>
    <property type="evidence" value="ECO:0007669"/>
    <property type="project" value="UniProtKB-KW"/>
</dbReference>
<dbReference type="InterPro" id="IPR023346">
    <property type="entry name" value="Lysozyme-like_dom_sf"/>
</dbReference>
<dbReference type="Proteomes" id="UP000011910">
    <property type="component" value="Unassembled WGS sequence"/>
</dbReference>
<comment type="caution">
    <text evidence="4">The sequence shown here is derived from an EMBL/GenBank/DDBJ whole genome shotgun (WGS) entry which is preliminary data.</text>
</comment>
<feature type="domain" description="Transglycosylase SLT" evidence="3">
    <location>
        <begin position="105"/>
        <end position="214"/>
    </location>
</feature>
<proteinExistence type="inferred from homology"/>
<dbReference type="PANTHER" id="PTHR37423">
    <property type="entry name" value="SOLUBLE LYTIC MUREIN TRANSGLYCOSYLASE-RELATED"/>
    <property type="match status" value="1"/>
</dbReference>
<evidence type="ECO:0000313" key="4">
    <source>
        <dbReference type="EMBL" id="EMR03235.1"/>
    </source>
</evidence>
<organism evidence="4 5">
    <name type="scientific">Cesiribacter andamanensis AMV16</name>
    <dbReference type="NCBI Taxonomy" id="1279009"/>
    <lineage>
        <taxon>Bacteria</taxon>
        <taxon>Pseudomonadati</taxon>
        <taxon>Bacteroidota</taxon>
        <taxon>Cytophagia</taxon>
        <taxon>Cytophagales</taxon>
        <taxon>Cesiribacteraceae</taxon>
        <taxon>Cesiribacter</taxon>
    </lineage>
</organism>
<evidence type="ECO:0000313" key="5">
    <source>
        <dbReference type="Proteomes" id="UP000011910"/>
    </source>
</evidence>
<reference evidence="4 5" key="1">
    <citation type="journal article" date="2013" name="Genome Announc.">
        <title>Draft Genome Sequence of Cesiribacter andamanensis Strain AMV16T, Isolated from a Soil Sample from a Mud Volcano in the Andaman Islands, India.</title>
        <authorList>
            <person name="Shivaji S."/>
            <person name="Ara S."/>
            <person name="Begum Z."/>
            <person name="Srinivas T.N."/>
            <person name="Singh A."/>
            <person name="Kumar Pinnaka A."/>
        </authorList>
    </citation>
    <scope>NUCLEOTIDE SEQUENCE [LARGE SCALE GENOMIC DNA]</scope>
    <source>
        <strain evidence="4 5">AMV16</strain>
    </source>
</reference>
<evidence type="ECO:0000256" key="2">
    <source>
        <dbReference type="SAM" id="MobiDB-lite"/>
    </source>
</evidence>
<gene>
    <name evidence="4" type="primary">mltD_3</name>
    <name evidence="4" type="ORF">ADICEAN_01628</name>
</gene>
<dbReference type="AlphaFoldDB" id="M7NND4"/>
<comment type="similarity">
    <text evidence="1">Belongs to the transglycosylase Slt family.</text>
</comment>
<name>M7NND4_9BACT</name>
<dbReference type="InterPro" id="IPR008258">
    <property type="entry name" value="Transglycosylase_SLT_dom_1"/>
</dbReference>
<dbReference type="Pfam" id="PF01464">
    <property type="entry name" value="SLT"/>
    <property type="match status" value="1"/>
</dbReference>
<dbReference type="CDD" id="cd16894">
    <property type="entry name" value="MltD-like"/>
    <property type="match status" value="1"/>
</dbReference>
<dbReference type="PROSITE" id="PS51257">
    <property type="entry name" value="PROKAR_LIPOPROTEIN"/>
    <property type="match status" value="1"/>
</dbReference>
<dbReference type="eggNOG" id="COG0741">
    <property type="taxonomic scope" value="Bacteria"/>
</dbReference>
<protein>
    <submittedName>
        <fullName evidence="4">Membrane-bound lytic murein transglycosylase D</fullName>
        <ecNumber evidence="4">4.2.2.-</ecNumber>
    </submittedName>
</protein>
<dbReference type="RefSeq" id="WP_009195025.1">
    <property type="nucleotide sequence ID" value="NZ_AODQ01000031.1"/>
</dbReference>
<feature type="compositionally biased region" description="Low complexity" evidence="2">
    <location>
        <begin position="33"/>
        <end position="45"/>
    </location>
</feature>
<evidence type="ECO:0000259" key="3">
    <source>
        <dbReference type="Pfam" id="PF01464"/>
    </source>
</evidence>
<dbReference type="EC" id="4.2.2.-" evidence="4"/>
<dbReference type="STRING" id="1279009.ADICEAN_01628"/>
<keyword evidence="5" id="KW-1185">Reference proteome</keyword>
<dbReference type="EMBL" id="AODQ01000031">
    <property type="protein sequence ID" value="EMR03235.1"/>
    <property type="molecule type" value="Genomic_DNA"/>
</dbReference>